<evidence type="ECO:0000313" key="8">
    <source>
        <dbReference type="Proteomes" id="UP000006238"/>
    </source>
</evidence>
<dbReference type="InterPro" id="IPR005337">
    <property type="entry name" value="RapZ-like"/>
</dbReference>
<keyword evidence="2 4" id="KW-0067">ATP-binding</keyword>
<keyword evidence="3 4" id="KW-0342">GTP-binding</keyword>
<protein>
    <submittedName>
        <fullName evidence="7">Uncharacterized protein</fullName>
    </submittedName>
</protein>
<evidence type="ECO:0000256" key="1">
    <source>
        <dbReference type="ARBA" id="ARBA00022741"/>
    </source>
</evidence>
<feature type="binding site" evidence="4">
    <location>
        <begin position="10"/>
        <end position="17"/>
    </location>
    <ligand>
        <name>ATP</name>
        <dbReference type="ChEBI" id="CHEBI:30616"/>
    </ligand>
</feature>
<evidence type="ECO:0000259" key="6">
    <source>
        <dbReference type="Pfam" id="PF22740"/>
    </source>
</evidence>
<dbReference type="AlphaFoldDB" id="D4S2I0"/>
<evidence type="ECO:0000256" key="4">
    <source>
        <dbReference type="HAMAP-Rule" id="MF_00636"/>
    </source>
</evidence>
<dbReference type="GO" id="GO:0005525">
    <property type="term" value="F:GTP binding"/>
    <property type="evidence" value="ECO:0007669"/>
    <property type="project" value="UniProtKB-UniRule"/>
</dbReference>
<proteinExistence type="inferred from homology"/>
<feature type="domain" description="RapZ-like N-terminal" evidence="5">
    <location>
        <begin position="3"/>
        <end position="157"/>
    </location>
</feature>
<accession>D4S2I0</accession>
<dbReference type="eggNOG" id="COG1660">
    <property type="taxonomic scope" value="Bacteria"/>
</dbReference>
<feature type="domain" description="RapZ C-terminal" evidence="6">
    <location>
        <begin position="165"/>
        <end position="283"/>
    </location>
</feature>
<organism evidence="7 8">
    <name type="scientific">Eshraghiella crossota DSM 2876</name>
    <dbReference type="NCBI Taxonomy" id="511680"/>
    <lineage>
        <taxon>Bacteria</taxon>
        <taxon>Bacillati</taxon>
        <taxon>Bacillota</taxon>
        <taxon>Clostridia</taxon>
        <taxon>Lachnospirales</taxon>
        <taxon>Lachnospiraceae</taxon>
        <taxon>Eshraghiella</taxon>
    </lineage>
</organism>
<comment type="caution">
    <text evidence="7">The sequence shown here is derived from an EMBL/GenBank/DDBJ whole genome shotgun (WGS) entry which is preliminary data.</text>
</comment>
<keyword evidence="1 4" id="KW-0547">Nucleotide-binding</keyword>
<dbReference type="Gene3D" id="3.40.50.300">
    <property type="entry name" value="P-loop containing nucleotide triphosphate hydrolases"/>
    <property type="match status" value="1"/>
</dbReference>
<feature type="binding site" evidence="4">
    <location>
        <begin position="60"/>
        <end position="63"/>
    </location>
    <ligand>
        <name>GTP</name>
        <dbReference type="ChEBI" id="CHEBI:37565"/>
    </ligand>
</feature>
<dbReference type="SUPFAM" id="SSF52540">
    <property type="entry name" value="P-loop containing nucleoside triphosphate hydrolases"/>
    <property type="match status" value="1"/>
</dbReference>
<dbReference type="InterPro" id="IPR027417">
    <property type="entry name" value="P-loop_NTPase"/>
</dbReference>
<dbReference type="PANTHER" id="PTHR30448:SF0">
    <property type="entry name" value="RNASE ADAPTER PROTEIN RAPZ"/>
    <property type="match status" value="1"/>
</dbReference>
<dbReference type="EMBL" id="ABWN01000040">
    <property type="protein sequence ID" value="EFF67435.1"/>
    <property type="molecule type" value="Genomic_DNA"/>
</dbReference>
<name>D4S2I0_9FIRM</name>
<gene>
    <name evidence="7" type="ORF">BUTYVIB_02302</name>
</gene>
<evidence type="ECO:0000313" key="7">
    <source>
        <dbReference type="EMBL" id="EFF67435.1"/>
    </source>
</evidence>
<evidence type="ECO:0000256" key="3">
    <source>
        <dbReference type="ARBA" id="ARBA00023134"/>
    </source>
</evidence>
<dbReference type="GO" id="GO:0005524">
    <property type="term" value="F:ATP binding"/>
    <property type="evidence" value="ECO:0007669"/>
    <property type="project" value="UniProtKB-UniRule"/>
</dbReference>
<evidence type="ECO:0000259" key="5">
    <source>
        <dbReference type="Pfam" id="PF03668"/>
    </source>
</evidence>
<dbReference type="HOGENOM" id="CLU_059558_0_0_9"/>
<dbReference type="InterPro" id="IPR053930">
    <property type="entry name" value="RapZ-like_N"/>
</dbReference>
<dbReference type="PANTHER" id="PTHR30448">
    <property type="entry name" value="RNASE ADAPTER PROTEIN RAPZ"/>
    <property type="match status" value="1"/>
</dbReference>
<dbReference type="HAMAP" id="MF_00636">
    <property type="entry name" value="RapZ_like"/>
    <property type="match status" value="1"/>
</dbReference>
<dbReference type="PIRSF" id="PIRSF005052">
    <property type="entry name" value="P-loopkin"/>
    <property type="match status" value="1"/>
</dbReference>
<dbReference type="Pfam" id="PF22740">
    <property type="entry name" value="PapZ_C"/>
    <property type="match status" value="1"/>
</dbReference>
<dbReference type="STRING" id="45851.BHV86_04145"/>
<dbReference type="NCBIfam" id="NF003828">
    <property type="entry name" value="PRK05416.1"/>
    <property type="match status" value="1"/>
</dbReference>
<dbReference type="InterPro" id="IPR053931">
    <property type="entry name" value="RapZ_C"/>
</dbReference>
<keyword evidence="8" id="KW-1185">Reference proteome</keyword>
<reference evidence="7 8" key="1">
    <citation type="submission" date="2010-02" db="EMBL/GenBank/DDBJ databases">
        <authorList>
            <person name="Weinstock G."/>
            <person name="Sodergren E."/>
            <person name="Clifton S."/>
            <person name="Fulton L."/>
            <person name="Fulton B."/>
            <person name="Courtney L."/>
            <person name="Fronick C."/>
            <person name="Harrison M."/>
            <person name="Strong C."/>
            <person name="Farmer C."/>
            <person name="Delahaunty K."/>
            <person name="Markovic C."/>
            <person name="Hall O."/>
            <person name="Minx P."/>
            <person name="Tomlinson C."/>
            <person name="Mitreva M."/>
            <person name="Nelson J."/>
            <person name="Hou S."/>
            <person name="Wollam A."/>
            <person name="Pepin K.H."/>
            <person name="Johnson M."/>
            <person name="Bhonagiri V."/>
            <person name="Zhang X."/>
            <person name="Suruliraj S."/>
            <person name="Warren W."/>
            <person name="Chinwalla A."/>
            <person name="Mardis E.R."/>
            <person name="Wilson R.K."/>
        </authorList>
    </citation>
    <scope>NUCLEOTIDE SEQUENCE [LARGE SCALE GENOMIC DNA]</scope>
    <source>
        <strain evidence="7 8">DSM 2876</strain>
    </source>
</reference>
<dbReference type="Pfam" id="PF03668">
    <property type="entry name" value="RapZ-like_N"/>
    <property type="match status" value="1"/>
</dbReference>
<sequence length="291" mass="33462">MIMKIVIVTGMSGAGKRTALKVLEDAGYYCVDNLPVELVLKFVELAMASSRQVNIAIGVDVRVGDTFSDLTKVLERMQHRKYEYEVLFLDADDEVLVKRYKETRRNHPLAGDHRVIEGIQKEREELAFIKDKADYIIDTSTLLTRDLKQELEKIFVDDENFKNLMVTILSFGFKYGIPEDADLVFDVRFLPNPYYIDELKPLTGNDKPIKDYVMGFDIAHQFLEKLTDMIEFLIPNYILEGKNRLVIAIGCTGGRHRSVTLANELYNRLEGGEYGIKIDHRDINLDTKTKR</sequence>
<dbReference type="Proteomes" id="UP000006238">
    <property type="component" value="Unassembled WGS sequence"/>
</dbReference>
<evidence type="ECO:0000256" key="2">
    <source>
        <dbReference type="ARBA" id="ARBA00022840"/>
    </source>
</evidence>